<comment type="similarity">
    <text evidence="4 19">Belongs to the CobS family.</text>
</comment>
<dbReference type="GO" id="GO:0051073">
    <property type="term" value="F:adenosylcobinamide-GDP ribazoletransferase activity"/>
    <property type="evidence" value="ECO:0007669"/>
    <property type="project" value="UniProtKB-UniRule"/>
</dbReference>
<comment type="caution">
    <text evidence="20">The sequence shown here is derived from an EMBL/GenBank/DDBJ whole genome shotgun (WGS) entry which is preliminary data.</text>
</comment>
<dbReference type="EMBL" id="JYGE01000007">
    <property type="protein sequence ID" value="PSJ30836.1"/>
    <property type="molecule type" value="Genomic_DNA"/>
</dbReference>
<comment type="cofactor">
    <cofactor evidence="1 19">
        <name>Mg(2+)</name>
        <dbReference type="ChEBI" id="CHEBI:18420"/>
    </cofactor>
</comment>
<evidence type="ECO:0000256" key="13">
    <source>
        <dbReference type="ARBA" id="ARBA00023136"/>
    </source>
</evidence>
<evidence type="ECO:0000256" key="19">
    <source>
        <dbReference type="HAMAP-Rule" id="MF_00719"/>
    </source>
</evidence>
<dbReference type="Pfam" id="PF02654">
    <property type="entry name" value="CobS"/>
    <property type="match status" value="1"/>
</dbReference>
<keyword evidence="8 19" id="KW-0169">Cobalamin biosynthesis</keyword>
<protein>
    <recommendedName>
        <fullName evidence="6 19">Adenosylcobinamide-GDP ribazoletransferase</fullName>
        <ecNumber evidence="5 19">2.7.8.26</ecNumber>
    </recommendedName>
    <alternativeName>
        <fullName evidence="16 19">Cobalamin synthase</fullName>
    </alternativeName>
    <alternativeName>
        <fullName evidence="15 19">Cobalamin-5'-phosphate synthase</fullName>
    </alternativeName>
</protein>
<accession>A0A2P7PYP7</accession>
<dbReference type="GO" id="GO:0008818">
    <property type="term" value="F:cobalamin 5'-phosphate synthase activity"/>
    <property type="evidence" value="ECO:0007669"/>
    <property type="project" value="UniProtKB-UniRule"/>
</dbReference>
<dbReference type="UniPathway" id="UPA00148">
    <property type="reaction ID" value="UER00238"/>
</dbReference>
<dbReference type="OrthoDB" id="9794626at2"/>
<feature type="transmembrane region" description="Helical" evidence="19">
    <location>
        <begin position="31"/>
        <end position="50"/>
    </location>
</feature>
<evidence type="ECO:0000256" key="5">
    <source>
        <dbReference type="ARBA" id="ARBA00013200"/>
    </source>
</evidence>
<keyword evidence="10 19" id="KW-0812">Transmembrane</keyword>
<dbReference type="GO" id="GO:0005886">
    <property type="term" value="C:plasma membrane"/>
    <property type="evidence" value="ECO:0007669"/>
    <property type="project" value="UniProtKB-SubCell"/>
</dbReference>
<dbReference type="PANTHER" id="PTHR34148:SF1">
    <property type="entry name" value="ADENOSYLCOBINAMIDE-GDP RIBAZOLETRANSFERASE"/>
    <property type="match status" value="1"/>
</dbReference>
<evidence type="ECO:0000256" key="14">
    <source>
        <dbReference type="ARBA" id="ARBA00025228"/>
    </source>
</evidence>
<gene>
    <name evidence="19" type="primary">cobS</name>
    <name evidence="20" type="ORF">UF10_08195</name>
</gene>
<dbReference type="EC" id="2.7.8.26" evidence="5 19"/>
<evidence type="ECO:0000256" key="6">
    <source>
        <dbReference type="ARBA" id="ARBA00015850"/>
    </source>
</evidence>
<evidence type="ECO:0000256" key="10">
    <source>
        <dbReference type="ARBA" id="ARBA00022692"/>
    </source>
</evidence>
<evidence type="ECO:0000256" key="3">
    <source>
        <dbReference type="ARBA" id="ARBA00004663"/>
    </source>
</evidence>
<evidence type="ECO:0000256" key="12">
    <source>
        <dbReference type="ARBA" id="ARBA00022989"/>
    </source>
</evidence>
<keyword evidence="12 19" id="KW-1133">Transmembrane helix</keyword>
<evidence type="ECO:0000313" key="21">
    <source>
        <dbReference type="Proteomes" id="UP000241434"/>
    </source>
</evidence>
<keyword evidence="21" id="KW-1185">Reference proteome</keyword>
<dbReference type="Proteomes" id="UP000241434">
    <property type="component" value="Unassembled WGS sequence"/>
</dbReference>
<comment type="function">
    <text evidence="14 19">Joins adenosylcobinamide-GDP and alpha-ribazole to generate adenosylcobalamin (Ado-cobalamin). Also synthesizes adenosylcobalamin 5'-phosphate from adenosylcobinamide-GDP and alpha-ribazole 5'-phosphate.</text>
</comment>
<evidence type="ECO:0000256" key="16">
    <source>
        <dbReference type="ARBA" id="ARBA00032853"/>
    </source>
</evidence>
<dbReference type="AlphaFoldDB" id="A0A2P7PYP7"/>
<comment type="subcellular location">
    <subcellularLocation>
        <location evidence="2 19">Cell membrane</location>
        <topology evidence="2 19">Multi-pass membrane protein</topology>
    </subcellularLocation>
</comment>
<name>A0A2P7PYP7_9FIRM</name>
<organism evidence="20 21">
    <name type="scientific">Peptostreptococcus russellii</name>
    <dbReference type="NCBI Taxonomy" id="215200"/>
    <lineage>
        <taxon>Bacteria</taxon>
        <taxon>Bacillati</taxon>
        <taxon>Bacillota</taxon>
        <taxon>Clostridia</taxon>
        <taxon>Peptostreptococcales</taxon>
        <taxon>Peptostreptococcaceae</taxon>
        <taxon>Peptostreptococcus</taxon>
    </lineage>
</organism>
<feature type="transmembrane region" description="Helical" evidence="19">
    <location>
        <begin position="62"/>
        <end position="87"/>
    </location>
</feature>
<evidence type="ECO:0000256" key="11">
    <source>
        <dbReference type="ARBA" id="ARBA00022842"/>
    </source>
</evidence>
<keyword evidence="11 19" id="KW-0460">Magnesium</keyword>
<evidence type="ECO:0000256" key="18">
    <source>
        <dbReference type="ARBA" id="ARBA00049504"/>
    </source>
</evidence>
<evidence type="ECO:0000256" key="2">
    <source>
        <dbReference type="ARBA" id="ARBA00004651"/>
    </source>
</evidence>
<dbReference type="NCBIfam" id="TIGR00317">
    <property type="entry name" value="cobS"/>
    <property type="match status" value="1"/>
</dbReference>
<keyword evidence="9 19" id="KW-0808">Transferase</keyword>
<dbReference type="PANTHER" id="PTHR34148">
    <property type="entry name" value="ADENOSYLCOBINAMIDE-GDP RIBAZOLETRANSFERASE"/>
    <property type="match status" value="1"/>
</dbReference>
<evidence type="ECO:0000256" key="7">
    <source>
        <dbReference type="ARBA" id="ARBA00022475"/>
    </source>
</evidence>
<keyword evidence="7 19" id="KW-1003">Cell membrane</keyword>
<proteinExistence type="inferred from homology"/>
<evidence type="ECO:0000256" key="8">
    <source>
        <dbReference type="ARBA" id="ARBA00022573"/>
    </source>
</evidence>
<evidence type="ECO:0000256" key="1">
    <source>
        <dbReference type="ARBA" id="ARBA00001946"/>
    </source>
</evidence>
<evidence type="ECO:0000256" key="4">
    <source>
        <dbReference type="ARBA" id="ARBA00010561"/>
    </source>
</evidence>
<keyword evidence="13 19" id="KW-0472">Membrane</keyword>
<dbReference type="HAMAP" id="MF_00719">
    <property type="entry name" value="CobS"/>
    <property type="match status" value="1"/>
</dbReference>
<dbReference type="RefSeq" id="WP_106777326.1">
    <property type="nucleotide sequence ID" value="NZ_JYGE01000007.1"/>
</dbReference>
<comment type="catalytic activity">
    <reaction evidence="18 19">
        <text>alpha-ribazole 5'-phosphate + adenosylcob(III)inamide-GDP = adenosylcob(III)alamin 5'-phosphate + GMP + H(+)</text>
        <dbReference type="Rhea" id="RHEA:23560"/>
        <dbReference type="ChEBI" id="CHEBI:15378"/>
        <dbReference type="ChEBI" id="CHEBI:57918"/>
        <dbReference type="ChEBI" id="CHEBI:58115"/>
        <dbReference type="ChEBI" id="CHEBI:60487"/>
        <dbReference type="ChEBI" id="CHEBI:60493"/>
        <dbReference type="EC" id="2.7.8.26"/>
    </reaction>
</comment>
<reference evidence="20" key="1">
    <citation type="thesis" date="2015" institute="Rutgers" country="The State University of New Jersey, 14 College Farm Rd., New Brunswick, NJ, USA">
        <title>Ammonia toxicity in bacteria and its implications for treatment of and resource recovery from highly nitrogenous organic wastes.</title>
        <authorList>
            <person name="Luther A.K."/>
        </authorList>
    </citation>
    <scope>NUCLEOTIDE SEQUENCE</scope>
    <source>
        <strain evidence="20">RT-10B</strain>
    </source>
</reference>
<dbReference type="GO" id="GO:0009236">
    <property type="term" value="P:cobalamin biosynthetic process"/>
    <property type="evidence" value="ECO:0007669"/>
    <property type="project" value="UniProtKB-UniRule"/>
</dbReference>
<feature type="transmembrane region" description="Helical" evidence="19">
    <location>
        <begin position="175"/>
        <end position="197"/>
    </location>
</feature>
<feature type="transmembrane region" description="Helical" evidence="19">
    <location>
        <begin position="203"/>
        <end position="220"/>
    </location>
</feature>
<evidence type="ECO:0000313" key="20">
    <source>
        <dbReference type="EMBL" id="PSJ30836.1"/>
    </source>
</evidence>
<feature type="transmembrane region" description="Helical" evidence="19">
    <location>
        <begin position="108"/>
        <end position="130"/>
    </location>
</feature>
<dbReference type="InterPro" id="IPR003805">
    <property type="entry name" value="CobS"/>
</dbReference>
<evidence type="ECO:0000256" key="17">
    <source>
        <dbReference type="ARBA" id="ARBA00048623"/>
    </source>
</evidence>
<comment type="catalytic activity">
    <reaction evidence="17 19">
        <text>alpha-ribazole + adenosylcob(III)inamide-GDP = adenosylcob(III)alamin + GMP + H(+)</text>
        <dbReference type="Rhea" id="RHEA:16049"/>
        <dbReference type="ChEBI" id="CHEBI:10329"/>
        <dbReference type="ChEBI" id="CHEBI:15378"/>
        <dbReference type="ChEBI" id="CHEBI:18408"/>
        <dbReference type="ChEBI" id="CHEBI:58115"/>
        <dbReference type="ChEBI" id="CHEBI:60487"/>
        <dbReference type="EC" id="2.7.8.26"/>
    </reaction>
</comment>
<sequence>MNRFFNLLQFLTRIRIKKNLKYDENMGSSMFYFPVIGIVIGILMLAIYQITKYLVSTELSILIAILIVLFEAIITGGLHIDGFGDTFDGLFSYRPKDRILEIMKDPTMGTNGILAITFLIIIKIASVYLAIKTGNIWAIFSMPVVARLSALIMSYRAVSARPKGMGELFIGKCNLANLLAAILITVISVMLSCFLNLGDITISIKALLGIIVSILGSILLRRESYKKIDGVTGDILGCSIEMGEIVFIVSTLVVMS</sequence>
<evidence type="ECO:0000256" key="15">
    <source>
        <dbReference type="ARBA" id="ARBA00032605"/>
    </source>
</evidence>
<feature type="transmembrane region" description="Helical" evidence="19">
    <location>
        <begin position="136"/>
        <end position="155"/>
    </location>
</feature>
<evidence type="ECO:0000256" key="9">
    <source>
        <dbReference type="ARBA" id="ARBA00022679"/>
    </source>
</evidence>
<comment type="pathway">
    <text evidence="3 19">Cofactor biosynthesis; adenosylcobalamin biosynthesis; adenosylcobalamin from cob(II)yrinate a,c-diamide: step 7/7.</text>
</comment>